<evidence type="ECO:0000313" key="2">
    <source>
        <dbReference type="EMBL" id="BBF89387.1"/>
    </source>
</evidence>
<dbReference type="EMBL" id="AP018856">
    <property type="protein sequence ID" value="BBF89387.1"/>
    <property type="molecule type" value="Genomic_DNA"/>
</dbReference>
<protein>
    <submittedName>
        <fullName evidence="2">Uncharacterized protein</fullName>
    </submittedName>
</protein>
<evidence type="ECO:0000256" key="1">
    <source>
        <dbReference type="SAM" id="MobiDB-lite"/>
    </source>
</evidence>
<reference evidence="2" key="1">
    <citation type="submission" date="2018-08" db="EMBL/GenBank/DDBJ databases">
        <title>Oryza barthii genomic DNA, chromosome 11, BAC clone:OBARTa0062K08.</title>
        <authorList>
            <person name="Wu J."/>
            <person name="Kanamori H."/>
        </authorList>
    </citation>
    <scope>NUCLEOTIDE SEQUENCE</scope>
    <source>
        <strain evidence="2">W1588</strain>
    </source>
</reference>
<organism evidence="2">
    <name type="scientific">Oryza barthii</name>
    <dbReference type="NCBI Taxonomy" id="65489"/>
    <lineage>
        <taxon>Eukaryota</taxon>
        <taxon>Viridiplantae</taxon>
        <taxon>Streptophyta</taxon>
        <taxon>Embryophyta</taxon>
        <taxon>Tracheophyta</taxon>
        <taxon>Spermatophyta</taxon>
        <taxon>Magnoliopsida</taxon>
        <taxon>Liliopsida</taxon>
        <taxon>Poales</taxon>
        <taxon>Poaceae</taxon>
        <taxon>BOP clade</taxon>
        <taxon>Oryzoideae</taxon>
        <taxon>Oryzeae</taxon>
        <taxon>Oryzinae</taxon>
        <taxon>Oryza</taxon>
    </lineage>
</organism>
<accession>A0A679B9Y2</accession>
<sequence>MVDRDSATAPISSSISTSSTNCSCRPNLLAPASCKRRQDPGPPRRCRARRSWLSGDAACGLLRRFHPQPKPLMLLQSRRKEGFHGNDLCEPP</sequence>
<name>A0A679B9Y2_9ORYZ</name>
<gene>
    <name evidence="2" type="primary">OBARTa0062K08.13</name>
</gene>
<proteinExistence type="predicted"/>
<feature type="compositionally biased region" description="Low complexity" evidence="1">
    <location>
        <begin position="7"/>
        <end position="20"/>
    </location>
</feature>
<feature type="region of interest" description="Disordered" evidence="1">
    <location>
        <begin position="1"/>
        <end position="23"/>
    </location>
</feature>
<dbReference type="AlphaFoldDB" id="A0A679B9Y2"/>